<dbReference type="GO" id="GO:0008237">
    <property type="term" value="F:metallopeptidase activity"/>
    <property type="evidence" value="ECO:0007669"/>
    <property type="project" value="UniProtKB-KW"/>
</dbReference>
<dbReference type="InterPro" id="IPR002933">
    <property type="entry name" value="Peptidase_M20"/>
</dbReference>
<dbReference type="Pfam" id="PF01546">
    <property type="entry name" value="Peptidase_M20"/>
    <property type="match status" value="1"/>
</dbReference>
<evidence type="ECO:0000256" key="7">
    <source>
        <dbReference type="ARBA" id="ARBA00022997"/>
    </source>
</evidence>
<evidence type="ECO:0000256" key="8">
    <source>
        <dbReference type="ARBA" id="ARBA00023049"/>
    </source>
</evidence>
<dbReference type="InterPro" id="IPR010964">
    <property type="entry name" value="M20A_pepV-rel"/>
</dbReference>
<dbReference type="GO" id="GO:0006508">
    <property type="term" value="P:proteolysis"/>
    <property type="evidence" value="ECO:0007669"/>
    <property type="project" value="UniProtKB-KW"/>
</dbReference>
<dbReference type="GO" id="GO:0008777">
    <property type="term" value="F:acetylornithine deacetylase activity"/>
    <property type="evidence" value="ECO:0007669"/>
    <property type="project" value="TreeGrafter"/>
</dbReference>
<keyword evidence="8" id="KW-0482">Metalloprotease</keyword>
<keyword evidence="3" id="KW-0645">Protease</keyword>
<keyword evidence="7" id="KW-0224">Dipeptidase</keyword>
<comment type="cofactor">
    <cofactor evidence="1">
        <name>Zn(2+)</name>
        <dbReference type="ChEBI" id="CHEBI:29105"/>
    </cofactor>
</comment>
<dbReference type="SUPFAM" id="SSF55031">
    <property type="entry name" value="Bacterial exopeptidase dimerisation domain"/>
    <property type="match status" value="1"/>
</dbReference>
<dbReference type="Proteomes" id="UP000184080">
    <property type="component" value="Unassembled WGS sequence"/>
</dbReference>
<comment type="similarity">
    <text evidence="2">Belongs to the peptidase M20A family.</text>
</comment>
<dbReference type="PROSITE" id="PS00758">
    <property type="entry name" value="ARGE_DAPE_CPG2_1"/>
    <property type="match status" value="1"/>
</dbReference>
<evidence type="ECO:0000256" key="1">
    <source>
        <dbReference type="ARBA" id="ARBA00001947"/>
    </source>
</evidence>
<dbReference type="OrthoDB" id="9761532at2"/>
<accession>A0A1M6BP03</accession>
<evidence type="ECO:0000313" key="9">
    <source>
        <dbReference type="EMBL" id="SHI50396.1"/>
    </source>
</evidence>
<dbReference type="NCBIfam" id="TIGR01887">
    <property type="entry name" value="dipeptidaselike"/>
    <property type="match status" value="1"/>
</dbReference>
<gene>
    <name evidence="9" type="ORF">SAMN05444401_0843</name>
</gene>
<dbReference type="GO" id="GO:0016805">
    <property type="term" value="F:dipeptidase activity"/>
    <property type="evidence" value="ECO:0007669"/>
    <property type="project" value="UniProtKB-KW"/>
</dbReference>
<evidence type="ECO:0000313" key="10">
    <source>
        <dbReference type="Proteomes" id="UP000184080"/>
    </source>
</evidence>
<evidence type="ECO:0000256" key="3">
    <source>
        <dbReference type="ARBA" id="ARBA00022670"/>
    </source>
</evidence>
<dbReference type="GO" id="GO:0006526">
    <property type="term" value="P:L-arginine biosynthetic process"/>
    <property type="evidence" value="ECO:0007669"/>
    <property type="project" value="TreeGrafter"/>
</dbReference>
<keyword evidence="4" id="KW-0479">Metal-binding</keyword>
<dbReference type="EMBL" id="FQZO01000001">
    <property type="protein sequence ID" value="SHI50396.1"/>
    <property type="molecule type" value="Genomic_DNA"/>
</dbReference>
<dbReference type="PANTHER" id="PTHR43808:SF31">
    <property type="entry name" value="N-ACETYL-L-CITRULLINE DEACETYLASE"/>
    <property type="match status" value="1"/>
</dbReference>
<dbReference type="Gene3D" id="3.30.70.360">
    <property type="match status" value="2"/>
</dbReference>
<organism evidence="9 10">
    <name type="scientific">Clostridium amylolyticum</name>
    <dbReference type="NCBI Taxonomy" id="1121298"/>
    <lineage>
        <taxon>Bacteria</taxon>
        <taxon>Bacillati</taxon>
        <taxon>Bacillota</taxon>
        <taxon>Clostridia</taxon>
        <taxon>Eubacteriales</taxon>
        <taxon>Clostridiaceae</taxon>
        <taxon>Clostridium</taxon>
    </lineage>
</organism>
<dbReference type="Gene3D" id="3.40.630.10">
    <property type="entry name" value="Zn peptidases"/>
    <property type="match status" value="1"/>
</dbReference>
<dbReference type="SUPFAM" id="SSF53187">
    <property type="entry name" value="Zn-dependent exopeptidases"/>
    <property type="match status" value="1"/>
</dbReference>
<dbReference type="PANTHER" id="PTHR43808">
    <property type="entry name" value="ACETYLORNITHINE DEACETYLASE"/>
    <property type="match status" value="1"/>
</dbReference>
<dbReference type="InterPro" id="IPR036264">
    <property type="entry name" value="Bact_exopeptidase_dim_dom"/>
</dbReference>
<evidence type="ECO:0000256" key="2">
    <source>
        <dbReference type="ARBA" id="ARBA00006247"/>
    </source>
</evidence>
<keyword evidence="10" id="KW-1185">Reference proteome</keyword>
<dbReference type="InterPro" id="IPR050072">
    <property type="entry name" value="Peptidase_M20A"/>
</dbReference>
<keyword evidence="5" id="KW-0378">Hydrolase</keyword>
<sequence length="459" mass="52440">MIKYTKKIQEYKQCMLNDIAYLVEVPSIRDLSTKGLGSPFGENIKIAFHRFLEIANKLGFTCENDEGYAAHAEIGEGEEYVGVLAHLDVVDVQNIEEWETEPFSMIVKNNKIFGRGVNDDKGPLIAALYAAKILKDMKVKWKRKVRVIVGGAEETTWECMEHYFKKHSQPALGFSPDGNFPIVNGEKGILGIKVSFKGEDTGEEICSIESRNKVNYVCDDLRVIFKTKNIDNILSYSKNAHEILLGDDEVTLIYKGKTSLSRNPQRGKNAMFLFVRDFYDFGFKEKGIVNMMNFIKDCLLDDFYGEKIGLYREDKEMGKSSICPMTIKWKNGKGEMSLDYRYPKNIEPTEIKNRFYELAKEYKFNVDFEREKKLLYVSNDSELIMALKEAYKRVMNEEADTITKGGASYARVLKNGVAFGATFEGEEPNPHMPNENMSIDSLMKATEIYCEALYMLACK</sequence>
<dbReference type="STRING" id="1121298.SAMN05444401_0843"/>
<dbReference type="RefSeq" id="WP_073003933.1">
    <property type="nucleotide sequence ID" value="NZ_FQZO01000001.1"/>
</dbReference>
<evidence type="ECO:0000256" key="5">
    <source>
        <dbReference type="ARBA" id="ARBA00022801"/>
    </source>
</evidence>
<dbReference type="AlphaFoldDB" id="A0A1M6BP03"/>
<protein>
    <submittedName>
        <fullName evidence="9">Dipeptidase, putative</fullName>
    </submittedName>
</protein>
<evidence type="ECO:0000256" key="4">
    <source>
        <dbReference type="ARBA" id="ARBA00022723"/>
    </source>
</evidence>
<dbReference type="InterPro" id="IPR001261">
    <property type="entry name" value="ArgE/DapE_CS"/>
</dbReference>
<keyword evidence="6" id="KW-0862">Zinc</keyword>
<proteinExistence type="inferred from homology"/>
<evidence type="ECO:0000256" key="6">
    <source>
        <dbReference type="ARBA" id="ARBA00022833"/>
    </source>
</evidence>
<dbReference type="GO" id="GO:0008270">
    <property type="term" value="F:zinc ion binding"/>
    <property type="evidence" value="ECO:0007669"/>
    <property type="project" value="InterPro"/>
</dbReference>
<reference evidence="9 10" key="1">
    <citation type="submission" date="2016-11" db="EMBL/GenBank/DDBJ databases">
        <authorList>
            <person name="Jaros S."/>
            <person name="Januszkiewicz K."/>
            <person name="Wedrychowicz H."/>
        </authorList>
    </citation>
    <scope>NUCLEOTIDE SEQUENCE [LARGE SCALE GENOMIC DNA]</scope>
    <source>
        <strain evidence="9 10">DSM 21864</strain>
    </source>
</reference>
<name>A0A1M6BP03_9CLOT</name>